<comment type="cofactor">
    <cofactor evidence="15">
        <name>Zn(2+)</name>
        <dbReference type="ChEBI" id="CHEBI:29105"/>
    </cofactor>
    <text evidence="15">Binds 1 zinc ion.</text>
</comment>
<comment type="similarity">
    <text evidence="3 15">Belongs to the peptidase M3 family.</text>
</comment>
<evidence type="ECO:0000256" key="14">
    <source>
        <dbReference type="ARBA" id="ARBA00032470"/>
    </source>
</evidence>
<evidence type="ECO:0000256" key="1">
    <source>
        <dbReference type="ARBA" id="ARBA00000436"/>
    </source>
</evidence>
<organism evidence="17 18">
    <name type="scientific">Ascobolus immersus RN42</name>
    <dbReference type="NCBI Taxonomy" id="1160509"/>
    <lineage>
        <taxon>Eukaryota</taxon>
        <taxon>Fungi</taxon>
        <taxon>Dikarya</taxon>
        <taxon>Ascomycota</taxon>
        <taxon>Pezizomycotina</taxon>
        <taxon>Pezizomycetes</taxon>
        <taxon>Pezizales</taxon>
        <taxon>Ascobolaceae</taxon>
        <taxon>Ascobolus</taxon>
    </lineage>
</organism>
<dbReference type="PANTHER" id="PTHR11804">
    <property type="entry name" value="PROTEASE M3 THIMET OLIGOPEPTIDASE-RELATED"/>
    <property type="match status" value="1"/>
</dbReference>
<dbReference type="STRING" id="1160509.A0A3N4IBW0"/>
<evidence type="ECO:0000256" key="5">
    <source>
        <dbReference type="ARBA" id="ARBA00018046"/>
    </source>
</evidence>
<dbReference type="Gene3D" id="3.40.390.10">
    <property type="entry name" value="Collagenase (Catalytic Domain)"/>
    <property type="match status" value="1"/>
</dbReference>
<comment type="function">
    <text evidence="13">Cleaves proteins, imported into the mitochondrion, to their mature size. While most mitochondrial precursor proteins are processed to the mature form in one step by mitochondrial processing peptidase (MPP), the sequential cleavage by MIP of an octapeptide after initial processing by MPP is a required step for a subgroup of nuclear-encoded precursor proteins destined for the matrix or the inner membrane.</text>
</comment>
<evidence type="ECO:0000256" key="11">
    <source>
        <dbReference type="ARBA" id="ARBA00023049"/>
    </source>
</evidence>
<dbReference type="SUPFAM" id="SSF55486">
    <property type="entry name" value="Metalloproteases ('zincins'), catalytic domain"/>
    <property type="match status" value="1"/>
</dbReference>
<accession>A0A3N4IBW0</accession>
<name>A0A3N4IBW0_ASCIM</name>
<comment type="subcellular location">
    <subcellularLocation>
        <location evidence="2">Mitochondrion matrix</location>
    </subcellularLocation>
</comment>
<dbReference type="OrthoDB" id="17530at2759"/>
<keyword evidence="18" id="KW-1185">Reference proteome</keyword>
<keyword evidence="7 15" id="KW-0479">Metal-binding</keyword>
<gene>
    <name evidence="17" type="ORF">BJ508DRAFT_304469</name>
</gene>
<evidence type="ECO:0000256" key="8">
    <source>
        <dbReference type="ARBA" id="ARBA00022801"/>
    </source>
</evidence>
<dbReference type="GO" id="GO:0046872">
    <property type="term" value="F:metal ion binding"/>
    <property type="evidence" value="ECO:0007669"/>
    <property type="project" value="UniProtKB-UniRule"/>
</dbReference>
<evidence type="ECO:0000256" key="13">
    <source>
        <dbReference type="ARBA" id="ARBA00025208"/>
    </source>
</evidence>
<keyword evidence="11 15" id="KW-0482">Metalloprotease</keyword>
<dbReference type="CDD" id="cd06457">
    <property type="entry name" value="M3A_MIP"/>
    <property type="match status" value="1"/>
</dbReference>
<dbReference type="Proteomes" id="UP000275078">
    <property type="component" value="Unassembled WGS sequence"/>
</dbReference>
<dbReference type="InterPro" id="IPR033851">
    <property type="entry name" value="M3A_MIP"/>
</dbReference>
<evidence type="ECO:0000256" key="7">
    <source>
        <dbReference type="ARBA" id="ARBA00022723"/>
    </source>
</evidence>
<reference evidence="17 18" key="1">
    <citation type="journal article" date="2018" name="Nat. Ecol. Evol.">
        <title>Pezizomycetes genomes reveal the molecular basis of ectomycorrhizal truffle lifestyle.</title>
        <authorList>
            <person name="Murat C."/>
            <person name="Payen T."/>
            <person name="Noel B."/>
            <person name="Kuo A."/>
            <person name="Morin E."/>
            <person name="Chen J."/>
            <person name="Kohler A."/>
            <person name="Krizsan K."/>
            <person name="Balestrini R."/>
            <person name="Da Silva C."/>
            <person name="Montanini B."/>
            <person name="Hainaut M."/>
            <person name="Levati E."/>
            <person name="Barry K.W."/>
            <person name="Belfiori B."/>
            <person name="Cichocki N."/>
            <person name="Clum A."/>
            <person name="Dockter R.B."/>
            <person name="Fauchery L."/>
            <person name="Guy J."/>
            <person name="Iotti M."/>
            <person name="Le Tacon F."/>
            <person name="Lindquist E.A."/>
            <person name="Lipzen A."/>
            <person name="Malagnac F."/>
            <person name="Mello A."/>
            <person name="Molinier V."/>
            <person name="Miyauchi S."/>
            <person name="Poulain J."/>
            <person name="Riccioni C."/>
            <person name="Rubini A."/>
            <person name="Sitrit Y."/>
            <person name="Splivallo R."/>
            <person name="Traeger S."/>
            <person name="Wang M."/>
            <person name="Zifcakova L."/>
            <person name="Wipf D."/>
            <person name="Zambonelli A."/>
            <person name="Paolocci F."/>
            <person name="Nowrousian M."/>
            <person name="Ottonello S."/>
            <person name="Baldrian P."/>
            <person name="Spatafora J.W."/>
            <person name="Henrissat B."/>
            <person name="Nagy L.G."/>
            <person name="Aury J.M."/>
            <person name="Wincker P."/>
            <person name="Grigoriev I.V."/>
            <person name="Bonfante P."/>
            <person name="Martin F.M."/>
        </authorList>
    </citation>
    <scope>NUCLEOTIDE SEQUENCE [LARGE SCALE GENOMIC DNA]</scope>
    <source>
        <strain evidence="17 18">RN42</strain>
    </source>
</reference>
<evidence type="ECO:0000256" key="9">
    <source>
        <dbReference type="ARBA" id="ARBA00022833"/>
    </source>
</evidence>
<keyword evidence="9 15" id="KW-0862">Zinc</keyword>
<dbReference type="EMBL" id="ML119663">
    <property type="protein sequence ID" value="RPA83583.1"/>
    <property type="molecule type" value="Genomic_DNA"/>
</dbReference>
<dbReference type="InterPro" id="IPR024079">
    <property type="entry name" value="MetalloPept_cat_dom_sf"/>
</dbReference>
<protein>
    <recommendedName>
        <fullName evidence="5">Mitochondrial intermediate peptidase</fullName>
        <ecNumber evidence="4">3.4.24.59</ecNumber>
    </recommendedName>
    <alternativeName>
        <fullName evidence="14">Octapeptidyl aminopeptidase</fullName>
    </alternativeName>
</protein>
<evidence type="ECO:0000256" key="12">
    <source>
        <dbReference type="ARBA" id="ARBA00023128"/>
    </source>
</evidence>
<dbReference type="GO" id="GO:0006518">
    <property type="term" value="P:peptide metabolic process"/>
    <property type="evidence" value="ECO:0007669"/>
    <property type="project" value="TreeGrafter"/>
</dbReference>
<dbReference type="GO" id="GO:0005759">
    <property type="term" value="C:mitochondrial matrix"/>
    <property type="evidence" value="ECO:0007669"/>
    <property type="project" value="UniProtKB-SubCell"/>
</dbReference>
<keyword evidence="12" id="KW-0496">Mitochondrion</keyword>
<sequence length="779" mass="88388">MLHRALLRPLVWSNICSRCLRKPSVQSQLRKLVTTGAATRKAPEPWSQINFGTDSAKADDRVLREVFLIALSDKPEAWKQFRNSTASAPATGLFQNKDLTNPKGFEIYTRRMLKRAEKLVDVIVRSRSKEDLKAIVKNMDRLSDLLCQVIDMSDFIRATHPDRRICMAADKAYTDAFEYMNVLNTTSGIYESLNMAFDDPEIVSSWNAEEKAVAAILHQDHEKSGINLPEDQKRRFINLSNEIAQVGTQFVNSMAPAKRYLTFESSRLKGMDPMVVRELTTRGRVVLPTHGMPASHALRTVEDEYIREELYKETRTSSPRQIGVLEKMLNLRMELAQLTGHENFAQRALVDKMAKSPGSDLKSVMTFLDSLAQANLPAAQKELAELANLKQRLGHQKPLQAWDRDYYSQKLHLSRRGQSRGSEMISDYFSLGTVMQGLNRLFSRLYGLRLVPRATLPGEAWNDDVRRLDVISDTDGHVAVLYCDLFERDGKSPNPAHFTIRCSRKIQDVELSEQDDITSDGMAYGRRDDGSVYQLPTIALICDFTRGAHSRPTLLSFREVQTLFHEMGHALHSIIGRTELHNVAGTRCATDFAELPSVLMEYFAKAPQVLALYARHYETDEPLPIQLLEENLKVHATFESIETRTQIILAILDQKYHSNLPATAGFDSTNVYQDVLQTYDVFPSVKTSWQGFFGHLFGYGALYYSYLFDQAIAAKVWKDVFERDPVNRDCGELWKNEVLRFGGGRDPWHSVAKALKMDKLADGGVEAMKEVGTWGRELK</sequence>
<dbReference type="PANTHER" id="PTHR11804:SF79">
    <property type="entry name" value="MITOCHONDRIAL INTERMEDIATE PEPTIDASE"/>
    <property type="match status" value="1"/>
</dbReference>
<evidence type="ECO:0000256" key="2">
    <source>
        <dbReference type="ARBA" id="ARBA00004305"/>
    </source>
</evidence>
<keyword evidence="8 15" id="KW-0378">Hydrolase</keyword>
<evidence type="ECO:0000256" key="3">
    <source>
        <dbReference type="ARBA" id="ARBA00006040"/>
    </source>
</evidence>
<evidence type="ECO:0000313" key="17">
    <source>
        <dbReference type="EMBL" id="RPA83583.1"/>
    </source>
</evidence>
<feature type="domain" description="Peptidase M3A/M3B catalytic" evidence="16">
    <location>
        <begin position="299"/>
        <end position="769"/>
    </location>
</feature>
<dbReference type="Pfam" id="PF01432">
    <property type="entry name" value="Peptidase_M3"/>
    <property type="match status" value="1"/>
</dbReference>
<evidence type="ECO:0000313" key="18">
    <source>
        <dbReference type="Proteomes" id="UP000275078"/>
    </source>
</evidence>
<dbReference type="InterPro" id="IPR024077">
    <property type="entry name" value="Neurolysin/TOP_dom2"/>
</dbReference>
<keyword evidence="6 15" id="KW-0645">Protease</keyword>
<dbReference type="EC" id="3.4.24.59" evidence="4"/>
<evidence type="ECO:0000256" key="15">
    <source>
        <dbReference type="RuleBase" id="RU003435"/>
    </source>
</evidence>
<dbReference type="InterPro" id="IPR045090">
    <property type="entry name" value="Pept_M3A_M3B"/>
</dbReference>
<dbReference type="GO" id="GO:0006627">
    <property type="term" value="P:protein processing involved in protein targeting to mitochondrion"/>
    <property type="evidence" value="ECO:0007669"/>
    <property type="project" value="TreeGrafter"/>
</dbReference>
<dbReference type="GO" id="GO:0004222">
    <property type="term" value="F:metalloendopeptidase activity"/>
    <property type="evidence" value="ECO:0007669"/>
    <property type="project" value="UniProtKB-EC"/>
</dbReference>
<proteinExistence type="inferred from homology"/>
<evidence type="ECO:0000259" key="16">
    <source>
        <dbReference type="Pfam" id="PF01432"/>
    </source>
</evidence>
<comment type="catalytic activity">
    <reaction evidence="1">
        <text>Release of an N-terminal octapeptide as second stage of processing of some proteins imported into the mitochondrion.</text>
        <dbReference type="EC" id="3.4.24.59"/>
    </reaction>
</comment>
<evidence type="ECO:0000256" key="6">
    <source>
        <dbReference type="ARBA" id="ARBA00022670"/>
    </source>
</evidence>
<dbReference type="InterPro" id="IPR001567">
    <property type="entry name" value="Pept_M3A_M3B_dom"/>
</dbReference>
<keyword evidence="10" id="KW-0809">Transit peptide</keyword>
<evidence type="ECO:0000256" key="4">
    <source>
        <dbReference type="ARBA" id="ARBA00012441"/>
    </source>
</evidence>
<evidence type="ECO:0000256" key="10">
    <source>
        <dbReference type="ARBA" id="ARBA00022946"/>
    </source>
</evidence>
<dbReference type="Gene3D" id="1.10.1370.10">
    <property type="entry name" value="Neurolysin, domain 3"/>
    <property type="match status" value="1"/>
</dbReference>
<dbReference type="AlphaFoldDB" id="A0A3N4IBW0"/>